<dbReference type="PANTHER" id="PTHR46211">
    <property type="entry name" value="GLYCEROPHOSPHORYL DIESTER PHOSPHODIESTERASE"/>
    <property type="match status" value="1"/>
</dbReference>
<dbReference type="InterPro" id="IPR017946">
    <property type="entry name" value="PLC-like_Pdiesterase_TIM-brl"/>
</dbReference>
<evidence type="ECO:0000313" key="2">
    <source>
        <dbReference type="EMBL" id="CZQ90260.1"/>
    </source>
</evidence>
<name>A0A143YLK9_9LACT</name>
<dbReference type="STRING" id="140314.SAMN04488076_11279"/>
<proteinExistence type="predicted"/>
<dbReference type="AlphaFoldDB" id="A0A143YLK9"/>
<evidence type="ECO:0000313" key="3">
    <source>
        <dbReference type="Proteomes" id="UP000242754"/>
    </source>
</evidence>
<gene>
    <name evidence="2" type="ORF">Tpal_1236</name>
</gene>
<dbReference type="GO" id="GO:0006629">
    <property type="term" value="P:lipid metabolic process"/>
    <property type="evidence" value="ECO:0007669"/>
    <property type="project" value="InterPro"/>
</dbReference>
<dbReference type="PANTHER" id="PTHR46211:SF7">
    <property type="entry name" value="GLYCEROPHOSPHODIESTER PHOSPHODIESTERASE"/>
    <property type="match status" value="1"/>
</dbReference>
<dbReference type="Proteomes" id="UP000242754">
    <property type="component" value="Unassembled WGS sequence"/>
</dbReference>
<keyword evidence="3" id="KW-1185">Reference proteome</keyword>
<dbReference type="RefSeq" id="WP_177194465.1">
    <property type="nucleotide sequence ID" value="NZ_FJNE01000003.1"/>
</dbReference>
<accession>A0A143YLK9</accession>
<dbReference type="Pfam" id="PF03009">
    <property type="entry name" value="GDPD"/>
    <property type="match status" value="1"/>
</dbReference>
<feature type="domain" description="GP-PDE" evidence="1">
    <location>
        <begin position="38"/>
        <end position="287"/>
    </location>
</feature>
<dbReference type="SUPFAM" id="SSF51695">
    <property type="entry name" value="PLC-like phosphodiesterases"/>
    <property type="match status" value="1"/>
</dbReference>
<dbReference type="InterPro" id="IPR030395">
    <property type="entry name" value="GP_PDE_dom"/>
</dbReference>
<protein>
    <recommendedName>
        <fullName evidence="1">GP-PDE domain-containing protein</fullName>
    </recommendedName>
</protein>
<evidence type="ECO:0000259" key="1">
    <source>
        <dbReference type="PROSITE" id="PS51704"/>
    </source>
</evidence>
<dbReference type="EMBL" id="FJNE01000003">
    <property type="protein sequence ID" value="CZQ90260.1"/>
    <property type="molecule type" value="Genomic_DNA"/>
</dbReference>
<dbReference type="Gene3D" id="3.20.20.190">
    <property type="entry name" value="Phosphatidylinositol (PI) phosphodiesterase"/>
    <property type="match status" value="1"/>
</dbReference>
<dbReference type="GO" id="GO:0008081">
    <property type="term" value="F:phosphoric diester hydrolase activity"/>
    <property type="evidence" value="ECO:0007669"/>
    <property type="project" value="InterPro"/>
</dbReference>
<organism evidence="2 3">
    <name type="scientific">Trichococcus palustris</name>
    <dbReference type="NCBI Taxonomy" id="140314"/>
    <lineage>
        <taxon>Bacteria</taxon>
        <taxon>Bacillati</taxon>
        <taxon>Bacillota</taxon>
        <taxon>Bacilli</taxon>
        <taxon>Lactobacillales</taxon>
        <taxon>Carnobacteriaceae</taxon>
        <taxon>Trichococcus</taxon>
    </lineage>
</organism>
<dbReference type="PROSITE" id="PS51704">
    <property type="entry name" value="GP_PDE"/>
    <property type="match status" value="1"/>
</dbReference>
<sequence length="287" mass="31656">MKAKRLFVIFIGLLIVFGLGHSSQPKSATAAVILDKDFLVFGHRGASGYAPEHTLLSYQLAKELGADYLEIDLQQTKDGELVALHDPDVNRTTDGTGNAADFTLAELQQLDAGSWFNKKYPAKAKPEYAGLTIPSLRQVFQTFGNEVNYCLEIKTPDAGIEGKLLSLLDEFNLLEDPKSANVIIQSFSAESLQSVHRVQPDIPLIKLMDWYSPLVTSEKELKEIKQYAMGIGVSQLWSTPAFEKKVRSADLALYPFSVNDAASLFKVAHTGTLGVYTDYIDTISAYK</sequence>
<reference evidence="2 3" key="1">
    <citation type="submission" date="2016-02" db="EMBL/GenBank/DDBJ databases">
        <authorList>
            <person name="Wen L."/>
            <person name="He K."/>
            <person name="Yang H."/>
        </authorList>
    </citation>
    <scope>NUCLEOTIDE SEQUENCE [LARGE SCALE GENOMIC DNA]</scope>
    <source>
        <strain evidence="2">Trichococcus palustris</strain>
    </source>
</reference>